<evidence type="ECO:0000256" key="2">
    <source>
        <dbReference type="SAM" id="Phobius"/>
    </source>
</evidence>
<keyword evidence="2" id="KW-0812">Transmembrane</keyword>
<keyword evidence="2" id="KW-0472">Membrane</keyword>
<reference evidence="3" key="1">
    <citation type="submission" date="2020-05" db="EMBL/GenBank/DDBJ databases">
        <authorList>
            <person name="Chiriac C."/>
            <person name="Salcher M."/>
            <person name="Ghai R."/>
            <person name="Kavagutti S V."/>
        </authorList>
    </citation>
    <scope>NUCLEOTIDE SEQUENCE</scope>
</reference>
<organism evidence="3">
    <name type="scientific">freshwater metagenome</name>
    <dbReference type="NCBI Taxonomy" id="449393"/>
    <lineage>
        <taxon>unclassified sequences</taxon>
        <taxon>metagenomes</taxon>
        <taxon>ecological metagenomes</taxon>
    </lineage>
</organism>
<sequence>MKSSSLRRVLATAIGFVCVTAMMVGTAVQTSAADAELSPVASKTFDDLSACMKQPTSQLNVLYLLDASSSLEEDTDPQRLRGKILAQAIEQLGALSADRKVNYAVSSFDLGYQERKAWSPLTPESAGDAATWAEQQYGWWGAGLGTDWLSALSGGLGTMQAAPNAKVACQLMVWVTDGGINVNGNKNAYDVNSAAMEEICGVDPITGTATGSPAVVDAIRSAGIHLVAVALASDEYLSTLSGDELADEQSKFAYLVPVSEGAGEVSNAGMTGGASKTIAYPCGVSPVPEDWATGAFVLGASPIALAYQFSAITNRIRGGQSLGAGIEVPGAFEVEPGINRVNIQLAGSAWSITDPSGVVVASSSGSTQGPSVQSTTQGELVNIQIDEPALRPGSWKIDVTDAKAAAQVYVYALLRGEADIPQLRVGESSEIVIEIVSDITGEPARRSDYSTGPISATALGQGVNPVELNCLEDVTLLRYTCALDPTAVGTTIIKASLDVNSLRGERLYPFRGSFSAPVSPQASYPQVLPDQISLTPLDGGRGHATGELTLKGPEKGSGEVCLPAASDVAITQDVVDRQSTYAFGGSAWGTCISVGQGQTVTASFDVSNEVQATGTVSGAFSVELKSSESDEVVTQKVTFDFDSIRQGTPPWWLLLGLIVLGLALPIALLYGQARSASKLVMKGLQVATVDVILEFSSGFVSVSRAKPAGGQLITLEDWQWPLSSGSARSFAAPGGVTLKAVTPKNPLGSITARAAANRGTRVVSCQGMSDRGAWAPIGLNPSGEWFISASSSSLADKSRSAVEATLVAFLSPDFGDLGGQSMEMSGDVQARFMSSEWAAIREATGSVNADVDLPGDTGGGPWGGAGAQPPSTTGPTGSGAAGGSSPELPPVIDPDKLWD</sequence>
<name>A0A6J7I7F7_9ZZZZ</name>
<feature type="compositionally biased region" description="Gly residues" evidence="1">
    <location>
        <begin position="856"/>
        <end position="866"/>
    </location>
</feature>
<dbReference type="EMBL" id="CAFBNB010000072">
    <property type="protein sequence ID" value="CAB4926630.1"/>
    <property type="molecule type" value="Genomic_DNA"/>
</dbReference>
<proteinExistence type="predicted"/>
<protein>
    <submittedName>
        <fullName evidence="3">Unannotated protein</fullName>
    </submittedName>
</protein>
<feature type="region of interest" description="Disordered" evidence="1">
    <location>
        <begin position="848"/>
        <end position="899"/>
    </location>
</feature>
<keyword evidence="2" id="KW-1133">Transmembrane helix</keyword>
<dbReference type="AlphaFoldDB" id="A0A6J7I7F7"/>
<gene>
    <name evidence="3" type="ORF">UFOPK3720_00512</name>
</gene>
<accession>A0A6J7I7F7</accession>
<evidence type="ECO:0000313" key="3">
    <source>
        <dbReference type="EMBL" id="CAB4926630.1"/>
    </source>
</evidence>
<feature type="transmembrane region" description="Helical" evidence="2">
    <location>
        <begin position="651"/>
        <end position="671"/>
    </location>
</feature>
<evidence type="ECO:0000256" key="1">
    <source>
        <dbReference type="SAM" id="MobiDB-lite"/>
    </source>
</evidence>